<evidence type="ECO:0000256" key="3">
    <source>
        <dbReference type="SAM" id="Coils"/>
    </source>
</evidence>
<evidence type="ECO:0000313" key="6">
    <source>
        <dbReference type="EMBL" id="CAI4018395.1"/>
    </source>
</evidence>
<keyword evidence="2" id="KW-0677">Repeat</keyword>
<dbReference type="CDD" id="cd18316">
    <property type="entry name" value="BTB_POZ_KCTD-like"/>
    <property type="match status" value="1"/>
</dbReference>
<dbReference type="SUPFAM" id="SSF50965">
    <property type="entry name" value="Galactose oxidase, central domain"/>
    <property type="match status" value="1"/>
</dbReference>
<accession>A0A9P1GP79</accession>
<dbReference type="AlphaFoldDB" id="A0A9P1GP79"/>
<keyword evidence="7" id="KW-0407">Ion channel</keyword>
<proteinExistence type="predicted"/>
<feature type="region of interest" description="Disordered" evidence="4">
    <location>
        <begin position="1"/>
        <end position="38"/>
    </location>
</feature>
<dbReference type="SMART" id="SM00612">
    <property type="entry name" value="Kelch"/>
    <property type="match status" value="6"/>
</dbReference>
<dbReference type="GO" id="GO:0051260">
    <property type="term" value="P:protein homooligomerization"/>
    <property type="evidence" value="ECO:0007669"/>
    <property type="project" value="InterPro"/>
</dbReference>
<dbReference type="EMBL" id="CAMXCT020006691">
    <property type="protein sequence ID" value="CAL1171770.1"/>
    <property type="molecule type" value="Genomic_DNA"/>
</dbReference>
<protein>
    <submittedName>
        <fullName evidence="7">Potassium channel tetramerisation-type BTB domain-containing protein</fullName>
    </submittedName>
</protein>
<name>A0A9P1GP79_9DINO</name>
<dbReference type="Gene3D" id="3.30.710.10">
    <property type="entry name" value="Potassium Channel Kv1.1, Chain A"/>
    <property type="match status" value="1"/>
</dbReference>
<keyword evidence="8" id="KW-1185">Reference proteome</keyword>
<dbReference type="SUPFAM" id="SSF54695">
    <property type="entry name" value="POZ domain"/>
    <property type="match status" value="1"/>
</dbReference>
<dbReference type="InterPro" id="IPR011043">
    <property type="entry name" value="Gal_Oxase/kelch_b-propeller"/>
</dbReference>
<evidence type="ECO:0000256" key="4">
    <source>
        <dbReference type="SAM" id="MobiDB-lite"/>
    </source>
</evidence>
<dbReference type="Proteomes" id="UP001152797">
    <property type="component" value="Unassembled WGS sequence"/>
</dbReference>
<evidence type="ECO:0000313" key="7">
    <source>
        <dbReference type="EMBL" id="CAL4805707.1"/>
    </source>
</evidence>
<reference evidence="7 8" key="2">
    <citation type="submission" date="2024-05" db="EMBL/GenBank/DDBJ databases">
        <authorList>
            <person name="Chen Y."/>
            <person name="Shah S."/>
            <person name="Dougan E. K."/>
            <person name="Thang M."/>
            <person name="Chan C."/>
        </authorList>
    </citation>
    <scope>NUCLEOTIDE SEQUENCE [LARGE SCALE GENOMIC DNA]</scope>
</reference>
<feature type="coiled-coil region" evidence="3">
    <location>
        <begin position="84"/>
        <end position="198"/>
    </location>
</feature>
<keyword evidence="3" id="KW-0175">Coiled coil</keyword>
<dbReference type="InterPro" id="IPR006652">
    <property type="entry name" value="Kelch_1"/>
</dbReference>
<comment type="caution">
    <text evidence="6">The sequence shown here is derived from an EMBL/GenBank/DDBJ whole genome shotgun (WGS) entry which is preliminary data.</text>
</comment>
<keyword evidence="1" id="KW-0880">Kelch repeat</keyword>
<evidence type="ECO:0000256" key="1">
    <source>
        <dbReference type="ARBA" id="ARBA00022441"/>
    </source>
</evidence>
<evidence type="ECO:0000256" key="2">
    <source>
        <dbReference type="ARBA" id="ARBA00022737"/>
    </source>
</evidence>
<dbReference type="InterPro" id="IPR015915">
    <property type="entry name" value="Kelch-typ_b-propeller"/>
</dbReference>
<gene>
    <name evidence="6" type="ORF">C1SCF055_LOCUS42967</name>
</gene>
<dbReference type="OrthoDB" id="191037at2759"/>
<evidence type="ECO:0000313" key="8">
    <source>
        <dbReference type="Proteomes" id="UP001152797"/>
    </source>
</evidence>
<dbReference type="Pfam" id="PF24681">
    <property type="entry name" value="Kelch_KLHDC2_KLHL20_DRC7"/>
    <property type="match status" value="1"/>
</dbReference>
<sequence>MDFGDGFGSPFDVPGPSIRENHLPGTAPPPMSPPSAFDEGRMLRTEVQMPSVSGTLGPVPVRLSSQDEFSTMSAEIKRTFTLWVQKAEKQLQEDHSALQREREAFEEEKARVWQEFVSQKQAEYDRIRDDRRRAELEVQNSARQIRQEREESRARLKQEREQIEKEVLQGRRRFLLEREKFRMEYEAAEKERQRISEHNVATETMVDINVGGVIFEASRHTFTQQPGSLLERLMTGRLQAQRDRDGRIFLDRDSSLFRSILNFLRDPSAPPPSRDASDSEALCKEAEHLGIRFYPYPLVYAIGGHDGVDHLSATEVLDVENQCWRPCKPMHTERTYFGGEVLYSRLYLYGGQNLEYKALCETECFDCLRGAWMPGPDLNVPRRSCASAQLGGRIYALGGFDGTQILSHVEAFDPRMKSWMPLEHMTVPRSSASAAAFNGQLWVLGGTSGSRLRSVERYDPRAGKWESGADLIEVRSTARACCCLDRLYAYGGTDQNQRVHSSLEAYNPEAGSWIFRKSMQVPRMDFGSCVLSDSIMASGGQHGEVLSSTEFYRPELDDWQLGPPMLSPRYGHQLLLVNL</sequence>
<evidence type="ECO:0000259" key="5">
    <source>
        <dbReference type="Pfam" id="PF02214"/>
    </source>
</evidence>
<dbReference type="PANTHER" id="PTHR45632:SF26">
    <property type="entry name" value="BTB DOMAIN-CONTAINING PROTEIN"/>
    <property type="match status" value="1"/>
</dbReference>
<feature type="domain" description="Potassium channel tetramerisation-type BTB" evidence="5">
    <location>
        <begin position="206"/>
        <end position="290"/>
    </location>
</feature>
<dbReference type="InterPro" id="IPR003131">
    <property type="entry name" value="T1-type_BTB"/>
</dbReference>
<keyword evidence="7" id="KW-0406">Ion transport</keyword>
<dbReference type="EMBL" id="CAMXCT030006691">
    <property type="protein sequence ID" value="CAL4805707.1"/>
    <property type="molecule type" value="Genomic_DNA"/>
</dbReference>
<dbReference type="Gene3D" id="2.120.10.80">
    <property type="entry name" value="Kelch-type beta propeller"/>
    <property type="match status" value="1"/>
</dbReference>
<keyword evidence="7" id="KW-0813">Transport</keyword>
<dbReference type="Pfam" id="PF02214">
    <property type="entry name" value="BTB_2"/>
    <property type="match status" value="1"/>
</dbReference>
<dbReference type="InterPro" id="IPR011333">
    <property type="entry name" value="SKP1/BTB/POZ_sf"/>
</dbReference>
<dbReference type="GO" id="GO:0034220">
    <property type="term" value="P:monoatomic ion transmembrane transport"/>
    <property type="evidence" value="ECO:0007669"/>
    <property type="project" value="UniProtKB-KW"/>
</dbReference>
<organism evidence="6">
    <name type="scientific">Cladocopium goreaui</name>
    <dbReference type="NCBI Taxonomy" id="2562237"/>
    <lineage>
        <taxon>Eukaryota</taxon>
        <taxon>Sar</taxon>
        <taxon>Alveolata</taxon>
        <taxon>Dinophyceae</taxon>
        <taxon>Suessiales</taxon>
        <taxon>Symbiodiniaceae</taxon>
        <taxon>Cladocopium</taxon>
    </lineage>
</organism>
<dbReference type="EMBL" id="CAMXCT010006691">
    <property type="protein sequence ID" value="CAI4018395.1"/>
    <property type="molecule type" value="Genomic_DNA"/>
</dbReference>
<reference evidence="6" key="1">
    <citation type="submission" date="2022-10" db="EMBL/GenBank/DDBJ databases">
        <authorList>
            <person name="Chen Y."/>
            <person name="Dougan E. K."/>
            <person name="Chan C."/>
            <person name="Rhodes N."/>
            <person name="Thang M."/>
        </authorList>
    </citation>
    <scope>NUCLEOTIDE SEQUENCE</scope>
</reference>
<dbReference type="PANTHER" id="PTHR45632">
    <property type="entry name" value="LD33804P"/>
    <property type="match status" value="1"/>
</dbReference>
<dbReference type="Pfam" id="PF01344">
    <property type="entry name" value="Kelch_1"/>
    <property type="match status" value="1"/>
</dbReference>
<dbReference type="FunFam" id="3.30.710.10:FF:000115">
    <property type="entry name" value="Kelch protein K13"/>
    <property type="match status" value="1"/>
</dbReference>